<dbReference type="EMBL" id="DS547121">
    <property type="protein sequence ID" value="EDR03839.1"/>
    <property type="molecule type" value="Genomic_DNA"/>
</dbReference>
<gene>
    <name evidence="1" type="ORF">LACBIDRAFT_306563</name>
</gene>
<dbReference type="HOGENOM" id="CLU_482373_0_0_1"/>
<name>B0DNB6_LACBS</name>
<organism evidence="2">
    <name type="scientific">Laccaria bicolor (strain S238N-H82 / ATCC MYA-4686)</name>
    <name type="common">Bicoloured deceiver</name>
    <name type="synonym">Laccaria laccata var. bicolor</name>
    <dbReference type="NCBI Taxonomy" id="486041"/>
    <lineage>
        <taxon>Eukaryota</taxon>
        <taxon>Fungi</taxon>
        <taxon>Dikarya</taxon>
        <taxon>Basidiomycota</taxon>
        <taxon>Agaricomycotina</taxon>
        <taxon>Agaricomycetes</taxon>
        <taxon>Agaricomycetidae</taxon>
        <taxon>Agaricales</taxon>
        <taxon>Agaricineae</taxon>
        <taxon>Hydnangiaceae</taxon>
        <taxon>Laccaria</taxon>
    </lineage>
</organism>
<evidence type="ECO:0000313" key="2">
    <source>
        <dbReference type="Proteomes" id="UP000001194"/>
    </source>
</evidence>
<keyword evidence="2" id="KW-1185">Reference proteome</keyword>
<accession>B0DNB6</accession>
<dbReference type="AlphaFoldDB" id="B0DNB6"/>
<dbReference type="GeneID" id="6081125"/>
<sequence length="565" mass="62931">MVSIARRVAAVYIPWSFFDTSDLNTLMPMEAVSSDVEEAFIRFMASITEAPAQQGTHSGPLPTDPPASASGFTYSLATEHAPPPVALNQPALQPLLPSPSGAQSTELIPESSFPLPHGIEAYALANRSVAVEDFRGYLADLTGIFPLYAPKSLMNHLCPVAKMHEEGAQRTNTDVYLFINVHFTSIVRYILPHLEEYFVHSGLMLSSDKRRVIYTSQSKILLRDEVFLDETYHLWQHLLFVPIGRPNTFLLEPLPAAVTFGQWSAWLGRLADDLPPITTFYPRWAPKLAICLSACQIAVQCEVLCGQFLHDADLQDMPSQKNLKPRVELQLRRAWDNVCEAFSLPEAETAVRWNDASPMLPLGQDPFLKPLVAMQSEIGRNIRIIIRFIVRAYLVRNRDSPVEFIENTFQLSIANLAAGIVPAVTLEAAEKTMVSPKTGCPFAHPLLFIVVHYLMNRGVLLSQPLPCDPRLPPSVAAFFRKATATQETPAVLISYVATELLAAILRVTCEDPEVAAFPPFSAATMHGIMFDRYTLVMQISRFSSDVKKLARLLMRAYSLKPRMIE</sequence>
<proteinExistence type="predicted"/>
<dbReference type="Proteomes" id="UP000001194">
    <property type="component" value="Unassembled WGS sequence"/>
</dbReference>
<dbReference type="KEGG" id="lbc:LACBIDRAFT_306563"/>
<dbReference type="RefSeq" id="XP_001885407.1">
    <property type="nucleotide sequence ID" value="XM_001885372.1"/>
</dbReference>
<reference evidence="1 2" key="1">
    <citation type="journal article" date="2008" name="Nature">
        <title>The genome of Laccaria bicolor provides insights into mycorrhizal symbiosis.</title>
        <authorList>
            <person name="Martin F."/>
            <person name="Aerts A."/>
            <person name="Ahren D."/>
            <person name="Brun A."/>
            <person name="Danchin E.G.J."/>
            <person name="Duchaussoy F."/>
            <person name="Gibon J."/>
            <person name="Kohler A."/>
            <person name="Lindquist E."/>
            <person name="Pereda V."/>
            <person name="Salamov A."/>
            <person name="Shapiro H.J."/>
            <person name="Wuyts J."/>
            <person name="Blaudez D."/>
            <person name="Buee M."/>
            <person name="Brokstein P."/>
            <person name="Canbaeck B."/>
            <person name="Cohen D."/>
            <person name="Courty P.E."/>
            <person name="Coutinho P.M."/>
            <person name="Delaruelle C."/>
            <person name="Detter J.C."/>
            <person name="Deveau A."/>
            <person name="DiFazio S."/>
            <person name="Duplessis S."/>
            <person name="Fraissinet-Tachet L."/>
            <person name="Lucic E."/>
            <person name="Frey-Klett P."/>
            <person name="Fourrey C."/>
            <person name="Feussner I."/>
            <person name="Gay G."/>
            <person name="Grimwood J."/>
            <person name="Hoegger P.J."/>
            <person name="Jain P."/>
            <person name="Kilaru S."/>
            <person name="Labbe J."/>
            <person name="Lin Y.C."/>
            <person name="Legue V."/>
            <person name="Le Tacon F."/>
            <person name="Marmeisse R."/>
            <person name="Melayah D."/>
            <person name="Montanini B."/>
            <person name="Muratet M."/>
            <person name="Nehls U."/>
            <person name="Niculita-Hirzel H."/>
            <person name="Oudot-Le Secq M.P."/>
            <person name="Peter M."/>
            <person name="Quesneville H."/>
            <person name="Rajashekar B."/>
            <person name="Reich M."/>
            <person name="Rouhier N."/>
            <person name="Schmutz J."/>
            <person name="Yin T."/>
            <person name="Chalot M."/>
            <person name="Henrissat B."/>
            <person name="Kuees U."/>
            <person name="Lucas S."/>
            <person name="Van de Peer Y."/>
            <person name="Podila G.K."/>
            <person name="Polle A."/>
            <person name="Pukkila P.J."/>
            <person name="Richardson P.M."/>
            <person name="Rouze P."/>
            <person name="Sanders I.R."/>
            <person name="Stajich J.E."/>
            <person name="Tunlid A."/>
            <person name="Tuskan G."/>
            <person name="Grigoriev I.V."/>
        </authorList>
    </citation>
    <scope>NUCLEOTIDE SEQUENCE [LARGE SCALE GENOMIC DNA]</scope>
    <source>
        <strain evidence="2">S238N-H82 / ATCC MYA-4686</strain>
    </source>
</reference>
<dbReference type="InParanoid" id="B0DNB6"/>
<evidence type="ECO:0000313" key="1">
    <source>
        <dbReference type="EMBL" id="EDR03839.1"/>
    </source>
</evidence>
<protein>
    <submittedName>
        <fullName evidence="1">Predicted protein</fullName>
    </submittedName>
</protein>